<dbReference type="EMBL" id="MCGN01000004">
    <property type="protein sequence ID" value="ORY97732.1"/>
    <property type="molecule type" value="Genomic_DNA"/>
</dbReference>
<proteinExistence type="predicted"/>
<evidence type="ECO:0000313" key="1">
    <source>
        <dbReference type="EMBL" id="ORY97732.1"/>
    </source>
</evidence>
<gene>
    <name evidence="1" type="ORF">BCR43DRAFT_250332</name>
</gene>
<evidence type="ECO:0000313" key="2">
    <source>
        <dbReference type="Proteomes" id="UP000242180"/>
    </source>
</evidence>
<dbReference type="Proteomes" id="UP000242180">
    <property type="component" value="Unassembled WGS sequence"/>
</dbReference>
<keyword evidence="2" id="KW-1185">Reference proteome</keyword>
<organism evidence="1 2">
    <name type="scientific">Syncephalastrum racemosum</name>
    <name type="common">Filamentous fungus</name>
    <dbReference type="NCBI Taxonomy" id="13706"/>
    <lineage>
        <taxon>Eukaryota</taxon>
        <taxon>Fungi</taxon>
        <taxon>Fungi incertae sedis</taxon>
        <taxon>Mucoromycota</taxon>
        <taxon>Mucoromycotina</taxon>
        <taxon>Mucoromycetes</taxon>
        <taxon>Mucorales</taxon>
        <taxon>Syncephalastraceae</taxon>
        <taxon>Syncephalastrum</taxon>
    </lineage>
</organism>
<comment type="caution">
    <text evidence="1">The sequence shown here is derived from an EMBL/GenBank/DDBJ whole genome shotgun (WGS) entry which is preliminary data.</text>
</comment>
<sequence>MSYRKKRNKKKQGRKGRKAEGLMDIIIFSFLSLVSSAKNRIRVTPPFTGTERFTLKFDYHIIQSNAFFIYVRESDRETEAFPFCCFCFFFILTARQPFPTIGLVKLILRLVACALTCMASGSMPPPPPWPLFLDRPDTISSTRSNKHAD</sequence>
<reference evidence="1 2" key="1">
    <citation type="submission" date="2016-07" db="EMBL/GenBank/DDBJ databases">
        <title>Pervasive Adenine N6-methylation of Active Genes in Fungi.</title>
        <authorList>
            <consortium name="DOE Joint Genome Institute"/>
            <person name="Mondo S.J."/>
            <person name="Dannebaum R.O."/>
            <person name="Kuo R.C."/>
            <person name="Labutti K."/>
            <person name="Haridas S."/>
            <person name="Kuo A."/>
            <person name="Salamov A."/>
            <person name="Ahrendt S.R."/>
            <person name="Lipzen A."/>
            <person name="Sullivan W."/>
            <person name="Andreopoulos W.B."/>
            <person name="Clum A."/>
            <person name="Lindquist E."/>
            <person name="Daum C."/>
            <person name="Ramamoorthy G.K."/>
            <person name="Gryganskyi A."/>
            <person name="Culley D."/>
            <person name="Magnuson J.K."/>
            <person name="James T.Y."/>
            <person name="O'Malley M.A."/>
            <person name="Stajich J.E."/>
            <person name="Spatafora J.W."/>
            <person name="Visel A."/>
            <person name="Grigoriev I.V."/>
        </authorList>
    </citation>
    <scope>NUCLEOTIDE SEQUENCE [LARGE SCALE GENOMIC DNA]</scope>
    <source>
        <strain evidence="1 2">NRRL 2496</strain>
    </source>
</reference>
<protein>
    <submittedName>
        <fullName evidence="1">Uncharacterized protein</fullName>
    </submittedName>
</protein>
<accession>A0A1X2HFQ7</accession>
<dbReference type="AlphaFoldDB" id="A0A1X2HFQ7"/>
<dbReference type="InParanoid" id="A0A1X2HFQ7"/>
<name>A0A1X2HFQ7_SYNRA</name>